<sequence length="648" mass="74396">MYSNYTSLLYQSEPFYLEPSQTWRLFLYPKSKYRKEETPMARKRKPQSPPQEDARIQEFLDMVAPSVVKFNTDHFICGNTYRCVWALREYPTATEEQAILRHLGEKDGVTLRIYTRHVTPVEEKKIISNAANKNRLSKSNTNDLQQTVMAESNLQDVATIVAQAHRNREPFIHSAVYIELSAHDLDQLKLLQTEVMTELIRSKLNVDRLMLRQQQGFQCVMPSGFNVFRYQFERVLPASSVANLYPFNYSGKTDANGFYVGRDKFGSNVLVDFNKRADDKTNANILILGNSGQGKSYLLKLILCNLRESGMNITALDPEMEYEDLTNNLGGCFIDLMSGEFIINVLEPKTWDENGSPEDKDAPQTFRISSKLSQHISFLKDFFRTYKDFTDREIDTIEIMLQKLYAKFGISDSTKFDRLTAKDYPILSDLYALIEEEYKAFDENSRQLYTAELLQNILLGLHSICKGAESKFFDGHTNITDSSFVTFGVKGLLQASKSLKNALLFNILSYMSNELLTNGNTAASIDEFYLFLTNLTAVEYVRNFSKRVRKKDSSVIIASQNLEDFNIEGIREYTKPLFSIPTHQFLFNAGNIDAKFYIDTLQLEQSEYNLIRYPQRGVCLYKCGNERYNLMVNAPEHKAKLFGKAGGR</sequence>
<evidence type="ECO:0000313" key="3">
    <source>
        <dbReference type="Proteomes" id="UP000007969"/>
    </source>
</evidence>
<dbReference type="PANTHER" id="PTHR30121">
    <property type="entry name" value="UNCHARACTERIZED PROTEIN YJGR-RELATED"/>
    <property type="match status" value="1"/>
</dbReference>
<dbReference type="InterPro" id="IPR027417">
    <property type="entry name" value="P-loop_NTPase"/>
</dbReference>
<dbReference type="HOGENOM" id="CLU_009097_1_1_9"/>
<dbReference type="Pfam" id="PF19044">
    <property type="entry name" value="P-loop_TraG"/>
    <property type="match status" value="1"/>
</dbReference>
<accession>B9DXM8</accession>
<dbReference type="AlphaFoldDB" id="B9DXM8"/>
<reference evidence="3" key="1">
    <citation type="submission" date="2005-09" db="EMBL/GenBank/DDBJ databases">
        <title>Complete genome sequence of Clostridium kluyveri and comparative genomics of Clostridia species.</title>
        <authorList>
            <person name="Inui M."/>
            <person name="Nonaka H."/>
            <person name="Shinoda Y."/>
            <person name="Ikenaga Y."/>
            <person name="Abe M."/>
            <person name="Naito K."/>
            <person name="Vertes A.A."/>
            <person name="Yukawa H."/>
        </authorList>
    </citation>
    <scope>NUCLEOTIDE SEQUENCE [LARGE SCALE GENOMIC DNA]</scope>
    <source>
        <strain evidence="3">NBRC 12016</strain>
    </source>
</reference>
<dbReference type="KEGG" id="ckr:CKR_3420"/>
<dbReference type="InterPro" id="IPR043964">
    <property type="entry name" value="P-loop_TraG"/>
</dbReference>
<dbReference type="SUPFAM" id="SSF52540">
    <property type="entry name" value="P-loop containing nucleoside triphosphate hydrolases"/>
    <property type="match status" value="1"/>
</dbReference>
<dbReference type="Proteomes" id="UP000007969">
    <property type="component" value="Chromosome"/>
</dbReference>
<evidence type="ECO:0000313" key="2">
    <source>
        <dbReference type="EMBL" id="BAH08471.1"/>
    </source>
</evidence>
<feature type="domain" description="TraG P-loop" evidence="1">
    <location>
        <begin position="266"/>
        <end position="565"/>
    </location>
</feature>
<dbReference type="Gene3D" id="3.40.50.300">
    <property type="entry name" value="P-loop containing nucleotide triphosphate hydrolases"/>
    <property type="match status" value="1"/>
</dbReference>
<dbReference type="PANTHER" id="PTHR30121:SF6">
    <property type="entry name" value="SLR6007 PROTEIN"/>
    <property type="match status" value="1"/>
</dbReference>
<protein>
    <recommendedName>
        <fullName evidence="1">TraG P-loop domain-containing protein</fullName>
    </recommendedName>
</protein>
<dbReference type="Gene3D" id="1.10.8.730">
    <property type="match status" value="1"/>
</dbReference>
<dbReference type="EMBL" id="AP009049">
    <property type="protein sequence ID" value="BAH08471.1"/>
    <property type="molecule type" value="Genomic_DNA"/>
</dbReference>
<name>B9DXM8_CLOK1</name>
<proteinExistence type="predicted"/>
<organism evidence="2 3">
    <name type="scientific">Clostridium kluyveri (strain NBRC 12016)</name>
    <dbReference type="NCBI Taxonomy" id="583346"/>
    <lineage>
        <taxon>Bacteria</taxon>
        <taxon>Bacillati</taxon>
        <taxon>Bacillota</taxon>
        <taxon>Clostridia</taxon>
        <taxon>Eubacteriales</taxon>
        <taxon>Clostridiaceae</taxon>
        <taxon>Clostridium</taxon>
    </lineage>
</organism>
<gene>
    <name evidence="2" type="ordered locus">CKR_3420</name>
</gene>
<evidence type="ECO:0000259" key="1">
    <source>
        <dbReference type="Pfam" id="PF19044"/>
    </source>
</evidence>
<dbReference type="InterPro" id="IPR051162">
    <property type="entry name" value="T4SS_component"/>
</dbReference>